<feature type="region of interest" description="Disordered" evidence="1">
    <location>
        <begin position="1"/>
        <end position="21"/>
    </location>
</feature>
<feature type="compositionally biased region" description="Polar residues" evidence="1">
    <location>
        <begin position="403"/>
        <end position="420"/>
    </location>
</feature>
<feature type="compositionally biased region" description="Low complexity" evidence="1">
    <location>
        <begin position="426"/>
        <end position="442"/>
    </location>
</feature>
<feature type="region of interest" description="Disordered" evidence="1">
    <location>
        <begin position="53"/>
        <end position="103"/>
    </location>
</feature>
<feature type="compositionally biased region" description="Basic residues" evidence="1">
    <location>
        <begin position="76"/>
        <end position="86"/>
    </location>
</feature>
<dbReference type="Proteomes" id="UP001219525">
    <property type="component" value="Unassembled WGS sequence"/>
</dbReference>
<sequence length="492" mass="54892">MPSSNLPPSSPLPSSPSRATDDLMDIVQQMTPSKPPDVLRRLRRNLQSIANDVQEDNSSLKRRITDLENQSASTARPRKQRRRGNRAAHADDSVPNPQTIEERTREKGRHFLVQEALFLVDPDVFTVDIDEDFDPRDEFSSDKNKIQGQLRQIMHYLPDDVKRLRTTELISGAFTDGMASQRSSTSNRLRGASLSKIVDNVKPFETSSGRFNAFAELIGYQPGTDTREPYYSKLDVPLLYDVWQGKKDLNSLFRNPIILKTYASVIRGPNGADGLFSGKLKRPVAKTVDKMYKIHCSVPGAIVNSTILSIWLHSADTQLVEIGDETGINYRERHSYYLQRILDGLADNKAWAVGLLAHWDQILFPDADKPRDHGGSAANDRLEAEDDDDDFFGSAPAHETLPAPSTTEAPRLSSPSPSNNDDGRRSSSPTPLPRRSISSSNPSRRHPEPARPSSPPSRRSEDRRIPGTSTSGARHDRAAPAQSQSARNIYRR</sequence>
<proteinExistence type="predicted"/>
<organism evidence="2 3">
    <name type="scientific">Mycena pura</name>
    <dbReference type="NCBI Taxonomy" id="153505"/>
    <lineage>
        <taxon>Eukaryota</taxon>
        <taxon>Fungi</taxon>
        <taxon>Dikarya</taxon>
        <taxon>Basidiomycota</taxon>
        <taxon>Agaricomycotina</taxon>
        <taxon>Agaricomycetes</taxon>
        <taxon>Agaricomycetidae</taxon>
        <taxon>Agaricales</taxon>
        <taxon>Marasmiineae</taxon>
        <taxon>Mycenaceae</taxon>
        <taxon>Mycena</taxon>
    </lineage>
</organism>
<dbReference type="AlphaFoldDB" id="A0AAD6VD13"/>
<accession>A0AAD6VD13</accession>
<comment type="caution">
    <text evidence="2">The sequence shown here is derived from an EMBL/GenBank/DDBJ whole genome shotgun (WGS) entry which is preliminary data.</text>
</comment>
<reference evidence="2" key="1">
    <citation type="submission" date="2023-03" db="EMBL/GenBank/DDBJ databases">
        <title>Massive genome expansion in bonnet fungi (Mycena s.s.) driven by repeated elements and novel gene families across ecological guilds.</title>
        <authorList>
            <consortium name="Lawrence Berkeley National Laboratory"/>
            <person name="Harder C.B."/>
            <person name="Miyauchi S."/>
            <person name="Viragh M."/>
            <person name="Kuo A."/>
            <person name="Thoen E."/>
            <person name="Andreopoulos B."/>
            <person name="Lu D."/>
            <person name="Skrede I."/>
            <person name="Drula E."/>
            <person name="Henrissat B."/>
            <person name="Morin E."/>
            <person name="Kohler A."/>
            <person name="Barry K."/>
            <person name="LaButti K."/>
            <person name="Morin E."/>
            <person name="Salamov A."/>
            <person name="Lipzen A."/>
            <person name="Mereny Z."/>
            <person name="Hegedus B."/>
            <person name="Baldrian P."/>
            <person name="Stursova M."/>
            <person name="Weitz H."/>
            <person name="Taylor A."/>
            <person name="Grigoriev I.V."/>
            <person name="Nagy L.G."/>
            <person name="Martin F."/>
            <person name="Kauserud H."/>
        </authorList>
    </citation>
    <scope>NUCLEOTIDE SEQUENCE</scope>
    <source>
        <strain evidence="2">9144</strain>
    </source>
</reference>
<evidence type="ECO:0000256" key="1">
    <source>
        <dbReference type="SAM" id="MobiDB-lite"/>
    </source>
</evidence>
<dbReference type="EMBL" id="JARJCW010000031">
    <property type="protein sequence ID" value="KAJ7209137.1"/>
    <property type="molecule type" value="Genomic_DNA"/>
</dbReference>
<evidence type="ECO:0000313" key="3">
    <source>
        <dbReference type="Proteomes" id="UP001219525"/>
    </source>
</evidence>
<protein>
    <submittedName>
        <fullName evidence="2">Uncharacterized protein</fullName>
    </submittedName>
</protein>
<name>A0AAD6VD13_9AGAR</name>
<feature type="region of interest" description="Disordered" evidence="1">
    <location>
        <begin position="367"/>
        <end position="492"/>
    </location>
</feature>
<evidence type="ECO:0000313" key="2">
    <source>
        <dbReference type="EMBL" id="KAJ7209137.1"/>
    </source>
</evidence>
<feature type="compositionally biased region" description="Polar residues" evidence="1">
    <location>
        <begin position="481"/>
        <end position="492"/>
    </location>
</feature>
<keyword evidence="3" id="KW-1185">Reference proteome</keyword>
<gene>
    <name evidence="2" type="ORF">GGX14DRAFT_566314</name>
</gene>